<keyword evidence="2" id="KW-0808">Transferase</keyword>
<dbReference type="Gene3D" id="3.40.50.150">
    <property type="entry name" value="Vaccinia Virus protein VP39"/>
    <property type="match status" value="1"/>
</dbReference>
<gene>
    <name evidence="2" type="ORF">VRU49_05655</name>
</gene>
<evidence type="ECO:0000313" key="2">
    <source>
        <dbReference type="EMBL" id="MEE1884906.1"/>
    </source>
</evidence>
<protein>
    <submittedName>
        <fullName evidence="2">SAM-dependent methyltransferase</fullName>
    </submittedName>
</protein>
<dbReference type="GO" id="GO:0008168">
    <property type="term" value="F:methyltransferase activity"/>
    <property type="evidence" value="ECO:0007669"/>
    <property type="project" value="UniProtKB-KW"/>
</dbReference>
<name>A0ABU7H0P8_9SPHI</name>
<keyword evidence="3" id="KW-1185">Reference proteome</keyword>
<dbReference type="InterPro" id="IPR029063">
    <property type="entry name" value="SAM-dependent_MTases_sf"/>
</dbReference>
<comment type="caution">
    <text evidence="2">The sequence shown here is derived from an EMBL/GenBank/DDBJ whole genome shotgun (WGS) entry which is preliminary data.</text>
</comment>
<dbReference type="SUPFAM" id="SSF53335">
    <property type="entry name" value="S-adenosyl-L-methionine-dependent methyltransferases"/>
    <property type="match status" value="1"/>
</dbReference>
<accession>A0ABU7H0P8</accession>
<dbReference type="Proteomes" id="UP001337681">
    <property type="component" value="Unassembled WGS sequence"/>
</dbReference>
<dbReference type="PANTHER" id="PTHR13369">
    <property type="match status" value="1"/>
</dbReference>
<dbReference type="Pfam" id="PF13679">
    <property type="entry name" value="Methyltransf_32"/>
    <property type="match status" value="1"/>
</dbReference>
<dbReference type="EMBL" id="JAZDQU010000001">
    <property type="protein sequence ID" value="MEE1884906.1"/>
    <property type="molecule type" value="Genomic_DNA"/>
</dbReference>
<reference evidence="2 3" key="1">
    <citation type="submission" date="2024-01" db="EMBL/GenBank/DDBJ databases">
        <title>Pedobacter sp. nov., isolated from oil-contaminated soil.</title>
        <authorList>
            <person name="Le N.T.T."/>
        </authorList>
    </citation>
    <scope>NUCLEOTIDE SEQUENCE [LARGE SCALE GENOMIC DNA]</scope>
    <source>
        <strain evidence="2 3">VNH31</strain>
    </source>
</reference>
<proteinExistence type="predicted"/>
<evidence type="ECO:0000313" key="3">
    <source>
        <dbReference type="Proteomes" id="UP001337681"/>
    </source>
</evidence>
<keyword evidence="2" id="KW-0489">Methyltransferase</keyword>
<dbReference type="InterPro" id="IPR025714">
    <property type="entry name" value="Methyltranfer_dom"/>
</dbReference>
<feature type="domain" description="Methyltransferase" evidence="1">
    <location>
        <begin position="158"/>
        <end position="292"/>
    </location>
</feature>
<dbReference type="GO" id="GO:0032259">
    <property type="term" value="P:methylation"/>
    <property type="evidence" value="ECO:0007669"/>
    <property type="project" value="UniProtKB-KW"/>
</dbReference>
<dbReference type="PANTHER" id="PTHR13369:SF3">
    <property type="entry name" value="METHYLTRANSFERASE DOMAIN-CONTAINING PROTEIN"/>
    <property type="match status" value="1"/>
</dbReference>
<evidence type="ECO:0000259" key="1">
    <source>
        <dbReference type="Pfam" id="PF13679"/>
    </source>
</evidence>
<dbReference type="RefSeq" id="WP_330145811.1">
    <property type="nucleotide sequence ID" value="NZ_JAZDQU010000001.1"/>
</dbReference>
<sequence>MKLDHLDVFKTEIQSSLENNSFVKLSLGNYKGEIDALKNIYVKPIFIKRQPHLSFTYRYKTRDIVKNFSIIDGERVIASALEDGFQIATLTTTAEEFQFEIFKSGKSVLRKRLLNEVRPVENSHNRKKQYKISNSAANYLQELGLTDANGTVYSNAQDKFKQINRYVELLAPLINELKIEHSFNVVDMGAGKGYLTFALYDYLVNSLKKQAFVKGIEFRQDLVDICNSIALHSGFQNLSFEQGTIQDYQGPTDILIALHACDTATDDAIAKGILGNAQLIIVAPCCHKQIRREIENNKVVNDISFLTKHGIFLERQAEMVTDGLRAMYLEYAGYKTKVFEFISDAHTPKNVMIVGVKKNEESERLKQERQTKILASIQDAKRYFGITEHHLGGLLGAK</sequence>
<organism evidence="2 3">
    <name type="scientific">Pedobacter flavus</name>
    <dbReference type="NCBI Taxonomy" id="3113906"/>
    <lineage>
        <taxon>Bacteria</taxon>
        <taxon>Pseudomonadati</taxon>
        <taxon>Bacteroidota</taxon>
        <taxon>Sphingobacteriia</taxon>
        <taxon>Sphingobacteriales</taxon>
        <taxon>Sphingobacteriaceae</taxon>
        <taxon>Pedobacter</taxon>
    </lineage>
</organism>